<protein>
    <recommendedName>
        <fullName evidence="3">PDZ domain-containing protein</fullName>
    </recommendedName>
</protein>
<dbReference type="OrthoDB" id="449487at2759"/>
<keyword evidence="5" id="KW-1185">Reference proteome</keyword>
<dbReference type="InterPro" id="IPR036034">
    <property type="entry name" value="PDZ_sf"/>
</dbReference>
<organism evidence="4 5">
    <name type="scientific">Cimex lectularius</name>
    <name type="common">Bed bug</name>
    <name type="synonym">Acanthia lectularia</name>
    <dbReference type="NCBI Taxonomy" id="79782"/>
    <lineage>
        <taxon>Eukaryota</taxon>
        <taxon>Metazoa</taxon>
        <taxon>Ecdysozoa</taxon>
        <taxon>Arthropoda</taxon>
        <taxon>Hexapoda</taxon>
        <taxon>Insecta</taxon>
        <taxon>Pterygota</taxon>
        <taxon>Neoptera</taxon>
        <taxon>Paraneoptera</taxon>
        <taxon>Hemiptera</taxon>
        <taxon>Heteroptera</taxon>
        <taxon>Panheteroptera</taxon>
        <taxon>Cimicomorpha</taxon>
        <taxon>Cimicidae</taxon>
        <taxon>Cimex</taxon>
    </lineage>
</organism>
<dbReference type="RefSeq" id="XP_014246363.1">
    <property type="nucleotide sequence ID" value="XM_014390877.2"/>
</dbReference>
<feature type="region of interest" description="Disordered" evidence="2">
    <location>
        <begin position="582"/>
        <end position="614"/>
    </location>
</feature>
<sequence length="655" mass="73293">MIKCGGNMTRMGSASHIGEVRRFSKGIRSSKKSILYSDYYDEDSKKDNNLANQRSISLGALHQGGTLEPRMAQLETLEAKMASIEVSLSTTPRRKKSGSTASTPVPPMPIAVPANNIANNLFINSPVETNGTIINPPAVNGHKDISRELDGLRIAAFKEKENVHCLKNGWSTLGRPVQNGLNDKERKAIQDKMLRLKSEQDSKRLAIKNIKIALDTIDISDNIDVRIQQAELEYQLGREELNLLSILEEIRNLQACLEENVVSLQTIFSYIGNSAVSLIGVELMYDAKSPQFGAGQREEGALYIEWAADGSGLCKGDRLLEVNGKLVVGKGKEDMCRLLSVSPSPAQIVVMRKHSQRPEQIMSHLQAELSVVKEKAGEAERTRDSFRSDNLRLTHRISYLEEQVAELLERARESKAAPMPQVFQKGNQVALVANLPGLDKSEQQLPSPRPKANDEVRSTKSVDVLIEKPKRKKDLSQERCTNSLNIDTGVPTRKHRHHHDRSTDHLHGEQRQKHIREARSSLFAFMDKKSSKYSDFDSESSYIRDVSSHNDCSSESSLRYYKKHDKIRPIPPKKPIRLSLHRATSLQSMDSEKKPLKRTHKGEAPPIPMSNGQMSNTVKSDQILQSNGHCISNHTSNSHSAHMNGHHHHIDGNWC</sequence>
<dbReference type="Proteomes" id="UP000494040">
    <property type="component" value="Unassembled WGS sequence"/>
</dbReference>
<dbReference type="AlphaFoldDB" id="A0A8I6RJN4"/>
<reference evidence="4" key="1">
    <citation type="submission" date="2022-01" db="UniProtKB">
        <authorList>
            <consortium name="EnsemblMetazoa"/>
        </authorList>
    </citation>
    <scope>IDENTIFICATION</scope>
</reference>
<dbReference type="CTD" id="246397"/>
<feature type="domain" description="PDZ" evidence="3">
    <location>
        <begin position="307"/>
        <end position="354"/>
    </location>
</feature>
<dbReference type="PROSITE" id="PS50106">
    <property type="entry name" value="PDZ"/>
    <property type="match status" value="1"/>
</dbReference>
<accession>A0A8I6RJN4</accession>
<dbReference type="SUPFAM" id="SSF50156">
    <property type="entry name" value="PDZ domain-like"/>
    <property type="match status" value="1"/>
</dbReference>
<evidence type="ECO:0000256" key="1">
    <source>
        <dbReference type="SAM" id="Coils"/>
    </source>
</evidence>
<dbReference type="KEGG" id="clec:106664851"/>
<evidence type="ECO:0000313" key="4">
    <source>
        <dbReference type="EnsemblMetazoa" id="XP_014246363.1"/>
    </source>
</evidence>
<evidence type="ECO:0000256" key="2">
    <source>
        <dbReference type="SAM" id="MobiDB-lite"/>
    </source>
</evidence>
<evidence type="ECO:0000313" key="5">
    <source>
        <dbReference type="Proteomes" id="UP000494040"/>
    </source>
</evidence>
<dbReference type="EnsemblMetazoa" id="XM_014390877.2">
    <property type="protein sequence ID" value="XP_014246363.1"/>
    <property type="gene ID" value="LOC106664851"/>
</dbReference>
<feature type="compositionally biased region" description="Basic and acidic residues" evidence="2">
    <location>
        <begin position="501"/>
        <end position="511"/>
    </location>
</feature>
<evidence type="ECO:0000259" key="3">
    <source>
        <dbReference type="PROSITE" id="PS50106"/>
    </source>
</evidence>
<feature type="region of interest" description="Disordered" evidence="2">
    <location>
        <begin position="484"/>
        <end position="511"/>
    </location>
</feature>
<dbReference type="Gene3D" id="2.30.42.10">
    <property type="match status" value="1"/>
</dbReference>
<dbReference type="InterPro" id="IPR001478">
    <property type="entry name" value="PDZ"/>
</dbReference>
<feature type="coiled-coil region" evidence="1">
    <location>
        <begin position="362"/>
        <end position="417"/>
    </location>
</feature>
<name>A0A8I6RJN4_CIMLE</name>
<dbReference type="OMA" id="MKRVHHN"/>
<feature type="region of interest" description="Disordered" evidence="2">
    <location>
        <begin position="439"/>
        <end position="459"/>
    </location>
</feature>
<dbReference type="GeneID" id="106664851"/>
<proteinExistence type="predicted"/>
<keyword evidence="1" id="KW-0175">Coiled coil</keyword>
<feature type="region of interest" description="Disordered" evidence="2">
    <location>
        <begin position="86"/>
        <end position="107"/>
    </location>
</feature>